<feature type="compositionally biased region" description="Polar residues" evidence="7">
    <location>
        <begin position="823"/>
        <end position="833"/>
    </location>
</feature>
<dbReference type="GO" id="GO:0045944">
    <property type="term" value="P:positive regulation of transcription by RNA polymerase II"/>
    <property type="evidence" value="ECO:0007669"/>
    <property type="project" value="TreeGrafter"/>
</dbReference>
<keyword evidence="10" id="KW-1185">Reference proteome</keyword>
<evidence type="ECO:0000256" key="5">
    <source>
        <dbReference type="ARBA" id="ARBA00023242"/>
    </source>
</evidence>
<reference evidence="9" key="2">
    <citation type="journal article" date="2022" name="Microbiol. Resour. Announc.">
        <title>Whole-Genome Sequence of Entomortierella parvispora E1425, a Mucoromycotan Fungus Associated with Burkholderiaceae-Related Endosymbiotic Bacteria.</title>
        <authorList>
            <person name="Herlambang A."/>
            <person name="Guo Y."/>
            <person name="Takashima Y."/>
            <person name="Narisawa K."/>
            <person name="Ohta H."/>
            <person name="Nishizawa T."/>
        </authorList>
    </citation>
    <scope>NUCLEOTIDE SEQUENCE</scope>
    <source>
        <strain evidence="9">E1425</strain>
    </source>
</reference>
<dbReference type="PROSITE" id="PS50114">
    <property type="entry name" value="GATA_ZN_FINGER_2"/>
    <property type="match status" value="2"/>
</dbReference>
<evidence type="ECO:0000256" key="4">
    <source>
        <dbReference type="ARBA" id="ARBA00022833"/>
    </source>
</evidence>
<dbReference type="InterPro" id="IPR000679">
    <property type="entry name" value="Znf_GATA"/>
</dbReference>
<evidence type="ECO:0000256" key="3">
    <source>
        <dbReference type="ARBA" id="ARBA00022771"/>
    </source>
</evidence>
<dbReference type="Proteomes" id="UP000827284">
    <property type="component" value="Unassembled WGS sequence"/>
</dbReference>
<dbReference type="CDD" id="cd00202">
    <property type="entry name" value="ZnF_GATA"/>
    <property type="match status" value="1"/>
</dbReference>
<dbReference type="PROSITE" id="PS00344">
    <property type="entry name" value="GATA_ZN_FINGER_1"/>
    <property type="match status" value="1"/>
</dbReference>
<feature type="compositionally biased region" description="Low complexity" evidence="7">
    <location>
        <begin position="895"/>
        <end position="909"/>
    </location>
</feature>
<sequence>MATTRSRSKQCLSATENLAVADGVQHRRHEEDPSTEQSACHPVTISSTEVMSEHPEGQPERLDCVTETQEARYGRRERAESPSMPDAKPPPVLEKRTSEITLGFEPVPDDSIDADDAFDISPSQNIHRVRVFAQDSLSPHTIDGAGSADCFNSTAKHHIGGQRSTEQGQLKLEPEDGNVAEELLLDDRDDIFSGSPTDVDGLSGSQSSLTLLQECEDGCDYKVEISPSSSSSCSYGGPSSPAEKLRGSNVTLLSPAYTSKQSGGVELSTTSESLIPAATLQMSPQQHFDRSTSFDMVAFPIYNQQIAGAENAADRQYQFQSTQRHRAPSPYLGCEDKHQSWNGVLSHQLETPVALVNHHAYEQPFVHSESYPFRYEVHPSFTPIQTYETIAGVTVATTASSMPAAASIDESLNTPLPSASPLELPPPSQQDNGDQDGSFFESHPQDPEPKICANCQTLTTPSWRRCSQGKILLCNACGLYQKLHNVPRPTYVSKEGVVKIRRQPQQRDLPCTRCGTRTSLNSKRGPNNEVICNNCGETLKHSHPQVKGDDEFLGTLGESSQQRKSNKIRRLSSGEGLSGSSLSNSSSSHGKGKNRRDERVEMNVKEEDHSSFLHQSRSSEFSAAIRGDERFQDLSLSIGGWYGRPSSGHSMGSFFGDEGVSLGNSLDVRAASTLFNHPQQGMPQSRTSIPQSRLQQPFPSLWLSEQHGSHDSHLPPLYQAITHIESPFQSSMQNPPFSNAAGPSAQHQGEVTGTPVRSSGTTDAISDFMSPKTENTETAMVDPTVPLNTLLKHDTSSQSQLQYQWSLYPAFGQGHQHPFMGPLSSSATPTRDFQQQQQQQQQYPYQPHEFPGLQHHGLALQNYHSRQTQQQQHQIYQQQQQQQQPGYHRRRNHFQQLPPQQQQQQQRQQGYHQSRYNSRQAWQTQGQYRRSYQRYNRGHHPSHSLQQGATQQNGGFYLPVPTMSLSSQTHPRSLRLPPISNGDYPSEFVQNVDNSSRGSSYYENNGSSNVHINLVQREQEKRRQNESKMVLSAFWEHHLNGPPEIKATGTGTTTMGAGGDDDDSSDGGPEDHERMTSGEMNGSNVKDELEEGGTLTSTSDDGLNKDLQGTLDDQAAMSVSTMMHYIKPDDDDTSLNEGKEGKEGKEGEELGAMKDTDDGGHNRMVTAAVVATTAQSELYQHHQLHQEQQQLSPTPTAAIQTSTAGSSDALSTKKKADEEEEVSSSSLQMLAATCINSTPMSSPMLTPKLEAQDHAPNCRNTREQQPSDALTTVQEFPSADTTPPSPQPPPVVLRKSERQRRALVNRNALDRELRSRQ</sequence>
<dbReference type="GO" id="GO:0000122">
    <property type="term" value="P:negative regulation of transcription by RNA polymerase II"/>
    <property type="evidence" value="ECO:0007669"/>
    <property type="project" value="TreeGrafter"/>
</dbReference>
<dbReference type="InterPro" id="IPR013088">
    <property type="entry name" value="Znf_NHR/GATA"/>
</dbReference>
<feature type="compositionally biased region" description="Polar residues" evidence="7">
    <location>
        <begin position="1"/>
        <end position="16"/>
    </location>
</feature>
<dbReference type="SMART" id="SM00401">
    <property type="entry name" value="ZnF_GATA"/>
    <property type="match status" value="1"/>
</dbReference>
<feature type="compositionally biased region" description="Polar residues" evidence="7">
    <location>
        <begin position="1193"/>
        <end position="1210"/>
    </location>
</feature>
<dbReference type="EMBL" id="BQFW01000011">
    <property type="protein sequence ID" value="GJJ75843.1"/>
    <property type="molecule type" value="Genomic_DNA"/>
</dbReference>
<protein>
    <recommendedName>
        <fullName evidence="8">GATA-type domain-containing protein</fullName>
    </recommendedName>
</protein>
<feature type="compositionally biased region" description="Basic and acidic residues" evidence="7">
    <location>
        <begin position="1137"/>
        <end position="1161"/>
    </location>
</feature>
<dbReference type="SUPFAM" id="SSF57716">
    <property type="entry name" value="Glucocorticoid receptor-like (DNA-binding domain)"/>
    <property type="match status" value="1"/>
</dbReference>
<feature type="compositionally biased region" description="Polar residues" evidence="7">
    <location>
        <begin position="910"/>
        <end position="934"/>
    </location>
</feature>
<dbReference type="GO" id="GO:0000978">
    <property type="term" value="F:RNA polymerase II cis-regulatory region sequence-specific DNA binding"/>
    <property type="evidence" value="ECO:0007669"/>
    <property type="project" value="TreeGrafter"/>
</dbReference>
<feature type="region of interest" description="Disordered" evidence="7">
    <location>
        <begin position="1126"/>
        <end position="1162"/>
    </location>
</feature>
<feature type="compositionally biased region" description="Basic and acidic residues" evidence="7">
    <location>
        <begin position="51"/>
        <end position="80"/>
    </location>
</feature>
<evidence type="ECO:0000256" key="2">
    <source>
        <dbReference type="ARBA" id="ARBA00022723"/>
    </source>
</evidence>
<feature type="region of interest" description="Disordered" evidence="7">
    <location>
        <begin position="864"/>
        <end position="982"/>
    </location>
</feature>
<feature type="domain" description="GATA-type" evidence="8">
    <location>
        <begin position="505"/>
        <end position="540"/>
    </location>
</feature>
<feature type="region of interest" description="Disordered" evidence="7">
    <location>
        <begin position="411"/>
        <end position="446"/>
    </location>
</feature>
<evidence type="ECO:0000313" key="10">
    <source>
        <dbReference type="Proteomes" id="UP000827284"/>
    </source>
</evidence>
<dbReference type="GO" id="GO:0000981">
    <property type="term" value="F:DNA-binding transcription factor activity, RNA polymerase II-specific"/>
    <property type="evidence" value="ECO:0007669"/>
    <property type="project" value="TreeGrafter"/>
</dbReference>
<organism evidence="9 10">
    <name type="scientific">Entomortierella parvispora</name>
    <dbReference type="NCBI Taxonomy" id="205924"/>
    <lineage>
        <taxon>Eukaryota</taxon>
        <taxon>Fungi</taxon>
        <taxon>Fungi incertae sedis</taxon>
        <taxon>Mucoromycota</taxon>
        <taxon>Mortierellomycotina</taxon>
        <taxon>Mortierellomycetes</taxon>
        <taxon>Mortierellales</taxon>
        <taxon>Mortierellaceae</taxon>
        <taxon>Entomortierella</taxon>
    </lineage>
</organism>
<keyword evidence="2" id="KW-0479">Metal-binding</keyword>
<name>A0A9P3HGA1_9FUNG</name>
<feature type="region of interest" description="Disordered" evidence="7">
    <location>
        <begin position="546"/>
        <end position="599"/>
    </location>
</feature>
<feature type="compositionally biased region" description="Polar residues" evidence="7">
    <location>
        <begin position="745"/>
        <end position="761"/>
    </location>
</feature>
<feature type="region of interest" description="Disordered" evidence="7">
    <location>
        <begin position="816"/>
        <end position="852"/>
    </location>
</feature>
<accession>A0A9P3HGA1</accession>
<dbReference type="GO" id="GO:0005634">
    <property type="term" value="C:nucleus"/>
    <property type="evidence" value="ECO:0007669"/>
    <property type="project" value="UniProtKB-SubCell"/>
</dbReference>
<reference evidence="9" key="1">
    <citation type="submission" date="2021-11" db="EMBL/GenBank/DDBJ databases">
        <authorList>
            <person name="Herlambang A."/>
            <person name="Guo Y."/>
            <person name="Takashima Y."/>
            <person name="Nishizawa T."/>
        </authorList>
    </citation>
    <scope>NUCLEOTIDE SEQUENCE</scope>
    <source>
        <strain evidence="9">E1425</strain>
    </source>
</reference>
<dbReference type="PANTHER" id="PTHR10071">
    <property type="entry name" value="TRANSCRIPTION FACTOR GATA FAMILY MEMBER"/>
    <property type="match status" value="1"/>
</dbReference>
<feature type="compositionally biased region" description="Polar residues" evidence="7">
    <location>
        <begin position="728"/>
        <end position="737"/>
    </location>
</feature>
<evidence type="ECO:0000256" key="1">
    <source>
        <dbReference type="ARBA" id="ARBA00004123"/>
    </source>
</evidence>
<feature type="compositionally biased region" description="Polar residues" evidence="7">
    <location>
        <begin position="1223"/>
        <end position="1244"/>
    </location>
</feature>
<feature type="domain" description="GATA-type" evidence="8">
    <location>
        <begin position="446"/>
        <end position="501"/>
    </location>
</feature>
<evidence type="ECO:0000259" key="8">
    <source>
        <dbReference type="PROSITE" id="PS50114"/>
    </source>
</evidence>
<feature type="region of interest" description="Disordered" evidence="7">
    <location>
        <begin position="1181"/>
        <end position="1317"/>
    </location>
</feature>
<dbReference type="Pfam" id="PF00320">
    <property type="entry name" value="GATA"/>
    <property type="match status" value="1"/>
</dbReference>
<feature type="compositionally biased region" description="Basic and acidic residues" evidence="7">
    <location>
        <begin position="1308"/>
        <end position="1317"/>
    </location>
</feature>
<feature type="compositionally biased region" description="Polar residues" evidence="7">
    <location>
        <begin position="1263"/>
        <end position="1275"/>
    </location>
</feature>
<evidence type="ECO:0000256" key="7">
    <source>
        <dbReference type="SAM" id="MobiDB-lite"/>
    </source>
</evidence>
<evidence type="ECO:0000256" key="6">
    <source>
        <dbReference type="PROSITE-ProRule" id="PRU00094"/>
    </source>
</evidence>
<feature type="compositionally biased region" description="Low complexity" evidence="7">
    <location>
        <begin position="867"/>
        <end position="884"/>
    </location>
</feature>
<gene>
    <name evidence="9" type="ORF">EMPS_08201</name>
</gene>
<proteinExistence type="predicted"/>
<dbReference type="Gene3D" id="3.30.50.10">
    <property type="entry name" value="Erythroid Transcription Factor GATA-1, subunit A"/>
    <property type="match status" value="1"/>
</dbReference>
<comment type="subcellular location">
    <subcellularLocation>
        <location evidence="1">Nucleus</location>
    </subcellularLocation>
</comment>
<dbReference type="GO" id="GO:0008270">
    <property type="term" value="F:zinc ion binding"/>
    <property type="evidence" value="ECO:0007669"/>
    <property type="project" value="UniProtKB-KW"/>
</dbReference>
<feature type="compositionally biased region" description="Polar residues" evidence="7">
    <location>
        <begin position="943"/>
        <end position="954"/>
    </location>
</feature>
<keyword evidence="5" id="KW-0539">Nucleus</keyword>
<feature type="region of interest" description="Disordered" evidence="7">
    <location>
        <begin position="728"/>
        <end position="761"/>
    </location>
</feature>
<dbReference type="PANTHER" id="PTHR10071:SF281">
    <property type="entry name" value="BOX A-BINDING FACTOR-RELATED"/>
    <property type="match status" value="1"/>
</dbReference>
<keyword evidence="3 6" id="KW-0863">Zinc-finger</keyword>
<dbReference type="InterPro" id="IPR039355">
    <property type="entry name" value="Transcription_factor_GATA"/>
</dbReference>
<dbReference type="OrthoDB" id="515401at2759"/>
<feature type="compositionally biased region" description="Low complexity" evidence="7">
    <location>
        <begin position="834"/>
        <end position="847"/>
    </location>
</feature>
<feature type="compositionally biased region" description="Low complexity" evidence="7">
    <location>
        <begin position="571"/>
        <end position="588"/>
    </location>
</feature>
<comment type="caution">
    <text evidence="9">The sequence shown here is derived from an EMBL/GenBank/DDBJ whole genome shotgun (WGS) entry which is preliminary data.</text>
</comment>
<feature type="region of interest" description="Disordered" evidence="7">
    <location>
        <begin position="1040"/>
        <end position="1108"/>
    </location>
</feature>
<keyword evidence="4" id="KW-0862">Zinc</keyword>
<evidence type="ECO:0000313" key="9">
    <source>
        <dbReference type="EMBL" id="GJJ75843.1"/>
    </source>
</evidence>
<feature type="region of interest" description="Disordered" evidence="7">
    <location>
        <begin position="1"/>
        <end position="92"/>
    </location>
</feature>